<proteinExistence type="predicted"/>
<reference evidence="2" key="1">
    <citation type="submission" date="2021-01" db="EMBL/GenBank/DDBJ databases">
        <authorList>
            <person name="Corre E."/>
            <person name="Pelletier E."/>
            <person name="Niang G."/>
            <person name="Scheremetjew M."/>
            <person name="Finn R."/>
            <person name="Kale V."/>
            <person name="Holt S."/>
            <person name="Cochrane G."/>
            <person name="Meng A."/>
            <person name="Brown T."/>
            <person name="Cohen L."/>
        </authorList>
    </citation>
    <scope>NUCLEOTIDE SEQUENCE</scope>
    <source>
        <strain evidence="2">CCMP127</strain>
    </source>
</reference>
<accession>A0A7S3LII6</accession>
<dbReference type="AlphaFoldDB" id="A0A7S3LII6"/>
<evidence type="ECO:0000256" key="1">
    <source>
        <dbReference type="SAM" id="Phobius"/>
    </source>
</evidence>
<protein>
    <submittedName>
        <fullName evidence="2">Uncharacterized protein</fullName>
    </submittedName>
</protein>
<keyword evidence="1" id="KW-0472">Membrane</keyword>
<sequence>MSSSSPQEKFYALRWASFYALALSLMIMSYHANPIILYLFVVGDKYSLGGYGIYWQDWHAIGCAFAGLVSYGAAYDTDFGPAARRWVSLCNTILFGIWGLQNTYYCLFQADDFTPLMRLQAIGCLGTALWSYVSIESKSGSGAGAKKGS</sequence>
<dbReference type="EMBL" id="HBIM01023493">
    <property type="protein sequence ID" value="CAE0420666.1"/>
    <property type="molecule type" value="Transcribed_RNA"/>
</dbReference>
<evidence type="ECO:0000313" key="2">
    <source>
        <dbReference type="EMBL" id="CAE0420666.1"/>
    </source>
</evidence>
<keyword evidence="1" id="KW-1133">Transmembrane helix</keyword>
<organism evidence="2">
    <name type="scientific">Amphora coffeiformis</name>
    <dbReference type="NCBI Taxonomy" id="265554"/>
    <lineage>
        <taxon>Eukaryota</taxon>
        <taxon>Sar</taxon>
        <taxon>Stramenopiles</taxon>
        <taxon>Ochrophyta</taxon>
        <taxon>Bacillariophyta</taxon>
        <taxon>Bacillariophyceae</taxon>
        <taxon>Bacillariophycidae</taxon>
        <taxon>Thalassiophysales</taxon>
        <taxon>Catenulaceae</taxon>
        <taxon>Amphora</taxon>
    </lineage>
</organism>
<feature type="transmembrane region" description="Helical" evidence="1">
    <location>
        <begin position="12"/>
        <end position="41"/>
    </location>
</feature>
<keyword evidence="1" id="KW-0812">Transmembrane</keyword>
<name>A0A7S3LII6_9STRA</name>
<gene>
    <name evidence="2" type="ORF">ACOF00016_LOCUS17381</name>
</gene>
<feature type="transmembrane region" description="Helical" evidence="1">
    <location>
        <begin position="53"/>
        <end position="74"/>
    </location>
</feature>